<proteinExistence type="predicted"/>
<dbReference type="EMBL" id="CAFBOZ010000183">
    <property type="protein sequence ID" value="CAB5011870.1"/>
    <property type="molecule type" value="Genomic_DNA"/>
</dbReference>
<reference evidence="2" key="1">
    <citation type="submission" date="2020-05" db="EMBL/GenBank/DDBJ databases">
        <authorList>
            <person name="Chiriac C."/>
            <person name="Salcher M."/>
            <person name="Ghai R."/>
            <person name="Kavagutti S V."/>
        </authorList>
    </citation>
    <scope>NUCLEOTIDE SEQUENCE</scope>
</reference>
<dbReference type="AlphaFoldDB" id="A0A6J7Q2A0"/>
<protein>
    <submittedName>
        <fullName evidence="2">Unannotated protein</fullName>
    </submittedName>
</protein>
<name>A0A6J7Q2A0_9ZZZZ</name>
<accession>A0A6J7Q2A0</accession>
<evidence type="ECO:0000256" key="1">
    <source>
        <dbReference type="SAM" id="MobiDB-lite"/>
    </source>
</evidence>
<gene>
    <name evidence="2" type="ORF">UFOPK3992_01268</name>
</gene>
<feature type="region of interest" description="Disordered" evidence="1">
    <location>
        <begin position="1"/>
        <end position="24"/>
    </location>
</feature>
<organism evidence="2">
    <name type="scientific">freshwater metagenome</name>
    <dbReference type="NCBI Taxonomy" id="449393"/>
    <lineage>
        <taxon>unclassified sequences</taxon>
        <taxon>metagenomes</taxon>
        <taxon>ecological metagenomes</taxon>
    </lineage>
</organism>
<sequence length="62" mass="6280">MVPEPPPTVGIGPTDSIAGRGEADAVAMPTTAGATGPRRPAARAVQAVSAVERCTRIRMGPR</sequence>
<evidence type="ECO:0000313" key="2">
    <source>
        <dbReference type="EMBL" id="CAB5011870.1"/>
    </source>
</evidence>